<feature type="compositionally biased region" description="Low complexity" evidence="5">
    <location>
        <begin position="24"/>
        <end position="39"/>
    </location>
</feature>
<dbReference type="RefSeq" id="WP_121031378.1">
    <property type="nucleotide sequence ID" value="NZ_PNJG02000002.1"/>
</dbReference>
<evidence type="ECO:0000256" key="6">
    <source>
        <dbReference type="SAM" id="Phobius"/>
    </source>
</evidence>
<dbReference type="Proteomes" id="UP000249516">
    <property type="component" value="Unassembled WGS sequence"/>
</dbReference>
<dbReference type="OrthoDB" id="9808930at2"/>
<keyword evidence="2 6" id="KW-0812">Transmembrane</keyword>
<dbReference type="EMBL" id="PNJG02000002">
    <property type="protein sequence ID" value="RKQ35374.1"/>
    <property type="molecule type" value="Genomic_DNA"/>
</dbReference>
<evidence type="ECO:0000256" key="2">
    <source>
        <dbReference type="ARBA" id="ARBA00022692"/>
    </source>
</evidence>
<keyword evidence="3 6" id="KW-1133">Transmembrane helix</keyword>
<feature type="region of interest" description="Disordered" evidence="5">
    <location>
        <begin position="1"/>
        <end position="53"/>
    </location>
</feature>
<keyword evidence="4 6" id="KW-0472">Membrane</keyword>
<evidence type="ECO:0000256" key="1">
    <source>
        <dbReference type="ARBA" id="ARBA00004141"/>
    </source>
</evidence>
<sequence>MSYEPQQPRPDYRSHGEPGRPDPRTQQYGPGPGGPQYTRDQGGYRAGSSGPQDDEKTVAVLTHLAGPIAAIISVGWLGFVGPLIVWFIYRDKSPFLRAASAGAFNFNVTLWLVNVVGWICVFTVILSPLGFLLIAAYWVMLLVCHIMAAVKAGRGEVYRYPMQLPILH</sequence>
<evidence type="ECO:0000313" key="8">
    <source>
        <dbReference type="Proteomes" id="UP000249516"/>
    </source>
</evidence>
<dbReference type="InterPro" id="IPR019109">
    <property type="entry name" value="MamF_MmsF"/>
</dbReference>
<proteinExistence type="predicted"/>
<feature type="transmembrane region" description="Helical" evidence="6">
    <location>
        <begin position="131"/>
        <end position="150"/>
    </location>
</feature>
<protein>
    <submittedName>
        <fullName evidence="7">DUF4870 domain-containing protein</fullName>
    </submittedName>
</protein>
<evidence type="ECO:0000313" key="7">
    <source>
        <dbReference type="EMBL" id="RKQ35374.1"/>
    </source>
</evidence>
<dbReference type="AlphaFoldDB" id="A0A495A6N0"/>
<evidence type="ECO:0000256" key="3">
    <source>
        <dbReference type="ARBA" id="ARBA00022989"/>
    </source>
</evidence>
<evidence type="ECO:0000256" key="4">
    <source>
        <dbReference type="ARBA" id="ARBA00023136"/>
    </source>
</evidence>
<dbReference type="Pfam" id="PF09685">
    <property type="entry name" value="MamF_MmsF"/>
    <property type="match status" value="1"/>
</dbReference>
<feature type="transmembrane region" description="Helical" evidence="6">
    <location>
        <begin position="101"/>
        <end position="125"/>
    </location>
</feature>
<gene>
    <name evidence="7" type="ORF">C1C97_009150</name>
</gene>
<feature type="compositionally biased region" description="Basic and acidic residues" evidence="5">
    <location>
        <begin position="10"/>
        <end position="23"/>
    </location>
</feature>
<accession>A0A495A6N0</accession>
<reference evidence="7 8" key="1">
    <citation type="submission" date="2018-10" db="EMBL/GenBank/DDBJ databases">
        <title>Kocuria tytouropygialis sp. nov., isolated from the uropygial gland of an American barn owl (Tyto furcata).</title>
        <authorList>
            <person name="Braun M.S."/>
            <person name="Wang E."/>
            <person name="Zimmermann S."/>
            <person name="Wagner H."/>
            <person name="Wink M."/>
        </authorList>
    </citation>
    <scope>NUCLEOTIDE SEQUENCE [LARGE SCALE GENOMIC DNA]</scope>
    <source>
        <strain evidence="7 8">442</strain>
    </source>
</reference>
<keyword evidence="8" id="KW-1185">Reference proteome</keyword>
<name>A0A495A6N0_9MICC</name>
<feature type="transmembrane region" description="Helical" evidence="6">
    <location>
        <begin position="68"/>
        <end position="89"/>
    </location>
</feature>
<comment type="caution">
    <text evidence="7">The sequence shown here is derived from an EMBL/GenBank/DDBJ whole genome shotgun (WGS) entry which is preliminary data.</text>
</comment>
<evidence type="ECO:0000256" key="5">
    <source>
        <dbReference type="SAM" id="MobiDB-lite"/>
    </source>
</evidence>
<organism evidence="7 8">
    <name type="scientific">Kocuria tytonis</name>
    <dbReference type="NCBI Taxonomy" id="2054280"/>
    <lineage>
        <taxon>Bacteria</taxon>
        <taxon>Bacillati</taxon>
        <taxon>Actinomycetota</taxon>
        <taxon>Actinomycetes</taxon>
        <taxon>Micrococcales</taxon>
        <taxon>Micrococcaceae</taxon>
        <taxon>Kocuria</taxon>
    </lineage>
</organism>
<comment type="subcellular location">
    <subcellularLocation>
        <location evidence="1">Membrane</location>
        <topology evidence="1">Multi-pass membrane protein</topology>
    </subcellularLocation>
</comment>